<dbReference type="RefSeq" id="WP_129176952.1">
    <property type="nucleotide sequence ID" value="NZ_JACCBI010000001.1"/>
</dbReference>
<accession>A0A4Q2M5F2</accession>
<sequence length="473" mass="48175">MLDAVVVGAGPNGLAAAVTLARAGLSVEVLEAGDAVGGAAATRELTEPGFLHDVGSAVHPLAVASPFFRRFGLTDRTPFTTPEASYAHPLDGERAAIAWRDVRRTADELGDPSWRRLLAPLAGRSSALAETLLTPLVPYPRHPFVAAGFAGSVAAVRAGLAPLSPEGRALLAGVLAHAVVPQPSLAAAGAGLVLAAFAHSGGWPVPRGGSQSIVDTLVADLVAHGGVITTGARVRSLADLPSARVHFFDTSAPDLLRIGGDALDDRYARALSRVRAGGAASKVDFALSAPVPWRDPRIGHATTVHVGGSADEIAAGEADVASGRHPASPYVLVAQPSLVDETRAPAGKQTLWTYTHVPNGSTRDMTEPIVAQIERFAPGFRDTIIASVATTATGIGRWNPSMPGGDIASGGISIAGVLARPRLSTRPWAAAPGMYLCGAAAAPGPGVHGMGGYSAAVLALREVFGIAEPSLAP</sequence>
<feature type="domain" description="Amine oxidase" evidence="4">
    <location>
        <begin position="13"/>
        <end position="239"/>
    </location>
</feature>
<evidence type="ECO:0000256" key="2">
    <source>
        <dbReference type="ARBA" id="ARBA00038825"/>
    </source>
</evidence>
<comment type="subunit">
    <text evidence="2">Interacts with COX5B; this interaction may contribute to localize PYROXD2 to the inner face of the inner mitochondrial membrane.</text>
</comment>
<dbReference type="Gene3D" id="3.50.50.60">
    <property type="entry name" value="FAD/NAD(P)-binding domain"/>
    <property type="match status" value="1"/>
</dbReference>
<dbReference type="GO" id="GO:0016491">
    <property type="term" value="F:oxidoreductase activity"/>
    <property type="evidence" value="ECO:0007669"/>
    <property type="project" value="InterPro"/>
</dbReference>
<proteinExistence type="predicted"/>
<comment type="caution">
    <text evidence="6">The sequence shown here is derived from an EMBL/GenBank/DDBJ whole genome shotgun (WGS) entry which is preliminary data.</text>
</comment>
<dbReference type="SUPFAM" id="SSF51905">
    <property type="entry name" value="FAD/NAD(P)-binding domain"/>
    <property type="match status" value="1"/>
</dbReference>
<gene>
    <name evidence="5" type="ORF">BJ972_001477</name>
    <name evidence="6" type="ORF">ESP50_15915</name>
</gene>
<evidence type="ECO:0000313" key="7">
    <source>
        <dbReference type="Proteomes" id="UP000292686"/>
    </source>
</evidence>
<protein>
    <recommendedName>
        <fullName evidence="3">Pyridine nucleotide-disulfide oxidoreductase domain-containing protein 2</fullName>
    </recommendedName>
</protein>
<name>A0A4Q2M5F2_9MICO</name>
<evidence type="ECO:0000256" key="1">
    <source>
        <dbReference type="ARBA" id="ARBA00037217"/>
    </source>
</evidence>
<dbReference type="AlphaFoldDB" id="A0A4Q2M5F2"/>
<keyword evidence="7" id="KW-1185">Reference proteome</keyword>
<dbReference type="OrthoDB" id="833207at2"/>
<reference evidence="6 7" key="1">
    <citation type="submission" date="2019-01" db="EMBL/GenBank/DDBJ databases">
        <title>Agromyces.</title>
        <authorList>
            <person name="Li J."/>
        </authorList>
    </citation>
    <scope>NUCLEOTIDE SEQUENCE [LARGE SCALE GENOMIC DNA]</scope>
    <source>
        <strain evidence="6 7">DSM 23870</strain>
    </source>
</reference>
<dbReference type="InterPro" id="IPR036188">
    <property type="entry name" value="FAD/NAD-bd_sf"/>
</dbReference>
<dbReference type="PANTHER" id="PTHR10668">
    <property type="entry name" value="PHYTOENE DEHYDROGENASE"/>
    <property type="match status" value="1"/>
</dbReference>
<dbReference type="PANTHER" id="PTHR10668:SF105">
    <property type="entry name" value="DEHYDROGENASE-RELATED"/>
    <property type="match status" value="1"/>
</dbReference>
<evidence type="ECO:0000313" key="8">
    <source>
        <dbReference type="Proteomes" id="UP000581087"/>
    </source>
</evidence>
<dbReference type="Pfam" id="PF01593">
    <property type="entry name" value="Amino_oxidase"/>
    <property type="match status" value="1"/>
</dbReference>
<evidence type="ECO:0000256" key="3">
    <source>
        <dbReference type="ARBA" id="ARBA00040298"/>
    </source>
</evidence>
<comment type="function">
    <text evidence="1">Probable oxidoreductase that may play a role as regulator of mitochondrial function.</text>
</comment>
<evidence type="ECO:0000313" key="5">
    <source>
        <dbReference type="EMBL" id="NYD66958.1"/>
    </source>
</evidence>
<dbReference type="EMBL" id="SDPM01000010">
    <property type="protein sequence ID" value="RXZ85413.1"/>
    <property type="molecule type" value="Genomic_DNA"/>
</dbReference>
<evidence type="ECO:0000313" key="6">
    <source>
        <dbReference type="EMBL" id="RXZ85413.1"/>
    </source>
</evidence>
<dbReference type="InterPro" id="IPR002937">
    <property type="entry name" value="Amino_oxidase"/>
</dbReference>
<dbReference type="EMBL" id="JACCBI010000001">
    <property type="protein sequence ID" value="NYD66958.1"/>
    <property type="molecule type" value="Genomic_DNA"/>
</dbReference>
<reference evidence="5 8" key="2">
    <citation type="submission" date="2020-07" db="EMBL/GenBank/DDBJ databases">
        <title>Sequencing the genomes of 1000 actinobacteria strains.</title>
        <authorList>
            <person name="Klenk H.-P."/>
        </authorList>
    </citation>
    <scope>NUCLEOTIDE SEQUENCE [LARGE SCALE GENOMIC DNA]</scope>
    <source>
        <strain evidence="5 8">DSM 23870</strain>
    </source>
</reference>
<organism evidence="6 7">
    <name type="scientific">Agromyces atrinae</name>
    <dbReference type="NCBI Taxonomy" id="592376"/>
    <lineage>
        <taxon>Bacteria</taxon>
        <taxon>Bacillati</taxon>
        <taxon>Actinomycetota</taxon>
        <taxon>Actinomycetes</taxon>
        <taxon>Micrococcales</taxon>
        <taxon>Microbacteriaceae</taxon>
        <taxon>Agromyces</taxon>
    </lineage>
</organism>
<evidence type="ECO:0000259" key="4">
    <source>
        <dbReference type="Pfam" id="PF01593"/>
    </source>
</evidence>
<dbReference type="Proteomes" id="UP000292686">
    <property type="component" value="Unassembled WGS sequence"/>
</dbReference>
<dbReference type="Proteomes" id="UP000581087">
    <property type="component" value="Unassembled WGS sequence"/>
</dbReference>